<proteinExistence type="predicted"/>
<dbReference type="OrthoDB" id="4188731at2759"/>
<feature type="region of interest" description="Disordered" evidence="1">
    <location>
        <begin position="1"/>
        <end position="21"/>
    </location>
</feature>
<name>A0A1B7NSH4_9EURO</name>
<evidence type="ECO:0008006" key="4">
    <source>
        <dbReference type="Google" id="ProtNLM"/>
    </source>
</evidence>
<evidence type="ECO:0000313" key="2">
    <source>
        <dbReference type="EMBL" id="OAX79738.1"/>
    </source>
</evidence>
<evidence type="ECO:0000256" key="1">
    <source>
        <dbReference type="SAM" id="MobiDB-lite"/>
    </source>
</evidence>
<accession>A0A1B7NSH4</accession>
<organism evidence="2 3">
    <name type="scientific">Emergomyces africanus</name>
    <dbReference type="NCBI Taxonomy" id="1955775"/>
    <lineage>
        <taxon>Eukaryota</taxon>
        <taxon>Fungi</taxon>
        <taxon>Dikarya</taxon>
        <taxon>Ascomycota</taxon>
        <taxon>Pezizomycotina</taxon>
        <taxon>Eurotiomycetes</taxon>
        <taxon>Eurotiomycetidae</taxon>
        <taxon>Onygenales</taxon>
        <taxon>Ajellomycetaceae</taxon>
        <taxon>Emergomyces</taxon>
    </lineage>
</organism>
<sequence>MTTNGEGSSKDRMPDKSAIARGKRSFLSSLSDLTSASAEQDQRSMTDSTKADSRVQQIWAYQFHLENYTRPREKINANKSLAASRCQPNIYICIANGCTDSHPQFPELDDWLNHMQGHGHRWYQEVFHMMSWVCLLCTPSLKFYTYPEHLLARMKNKPSGERTEEDLEIISRNSSRREPTPSKCRLCQYEIRKTAPLTHLSSRKRRKQPLREMEGKRARADLEMSHPKTHISIDDPSLDFDGRAESFDSVEGSPASTQNYQEAIEYIDDDSADADIDGSFSQVEDLAMLSNIDLQNVNEEEEPLRRIYPTDPSQANWVEREIPGAEIIRDWEYIPRRYVTPEEDKFLEQLVKSDVFQ</sequence>
<feature type="compositionally biased region" description="Basic and acidic residues" evidence="1">
    <location>
        <begin position="40"/>
        <end position="50"/>
    </location>
</feature>
<feature type="region of interest" description="Disordered" evidence="1">
    <location>
        <begin position="198"/>
        <end position="217"/>
    </location>
</feature>
<protein>
    <recommendedName>
        <fullName evidence="4">C2H2-type domain-containing protein</fullName>
    </recommendedName>
</protein>
<dbReference type="AlphaFoldDB" id="A0A1B7NSH4"/>
<evidence type="ECO:0000313" key="3">
    <source>
        <dbReference type="Proteomes" id="UP000091918"/>
    </source>
</evidence>
<keyword evidence="3" id="KW-1185">Reference proteome</keyword>
<feature type="region of interest" description="Disordered" evidence="1">
    <location>
        <begin position="31"/>
        <end position="50"/>
    </location>
</feature>
<comment type="caution">
    <text evidence="2">The sequence shown here is derived from an EMBL/GenBank/DDBJ whole genome shotgun (WGS) entry which is preliminary data.</text>
</comment>
<dbReference type="EMBL" id="LGUA01000912">
    <property type="protein sequence ID" value="OAX79738.1"/>
    <property type="molecule type" value="Genomic_DNA"/>
</dbReference>
<gene>
    <name evidence="2" type="ORF">ACJ72_05940</name>
</gene>
<dbReference type="Proteomes" id="UP000091918">
    <property type="component" value="Unassembled WGS sequence"/>
</dbReference>
<reference evidence="2 3" key="1">
    <citation type="submission" date="2015-07" db="EMBL/GenBank/DDBJ databases">
        <title>Emmonsia species relationships and genome sequence.</title>
        <authorList>
            <person name="Cuomo C.A."/>
            <person name="Schwartz I.S."/>
            <person name="Kenyon C."/>
            <person name="de Hoog G.S."/>
            <person name="Govender N.P."/>
            <person name="Botha A."/>
            <person name="Moreno L."/>
            <person name="de Vries M."/>
            <person name="Munoz J.F."/>
            <person name="Stielow J.B."/>
        </authorList>
    </citation>
    <scope>NUCLEOTIDE SEQUENCE [LARGE SCALE GENOMIC DNA]</scope>
    <source>
        <strain evidence="2 3">CBS 136260</strain>
    </source>
</reference>